<gene>
    <name evidence="2" type="ORF">E2C01_042541</name>
</gene>
<comment type="caution">
    <text evidence="2">The sequence shown here is derived from an EMBL/GenBank/DDBJ whole genome shotgun (WGS) entry which is preliminary data.</text>
</comment>
<dbReference type="Proteomes" id="UP000324222">
    <property type="component" value="Unassembled WGS sequence"/>
</dbReference>
<feature type="compositionally biased region" description="Polar residues" evidence="1">
    <location>
        <begin position="136"/>
        <end position="146"/>
    </location>
</feature>
<evidence type="ECO:0000313" key="3">
    <source>
        <dbReference type="Proteomes" id="UP000324222"/>
    </source>
</evidence>
<sequence>MKDISKDIIKAATILTKSLMVLDKIAQTGQPDVPHEFIIKHEINQKYIHLCSDKVPMTRLLFGDDVSQSAKHIDDPEKLRSKIATRKLLAILEALLEKCHTKVLCPGSTCMVNGCLDTGVNTGKPSHGKVRRQKTSETGVTIPGNN</sequence>
<reference evidence="2 3" key="1">
    <citation type="submission" date="2019-05" db="EMBL/GenBank/DDBJ databases">
        <title>Another draft genome of Portunus trituberculatus and its Hox gene families provides insights of decapod evolution.</title>
        <authorList>
            <person name="Jeong J.-H."/>
            <person name="Song I."/>
            <person name="Kim S."/>
            <person name="Choi T."/>
            <person name="Kim D."/>
            <person name="Ryu S."/>
            <person name="Kim W."/>
        </authorList>
    </citation>
    <scope>NUCLEOTIDE SEQUENCE [LARGE SCALE GENOMIC DNA]</scope>
    <source>
        <tissue evidence="2">Muscle</tissue>
    </source>
</reference>
<proteinExistence type="predicted"/>
<keyword evidence="3" id="KW-1185">Reference proteome</keyword>
<protein>
    <submittedName>
        <fullName evidence="2">Uncharacterized protein</fullName>
    </submittedName>
</protein>
<accession>A0A5B7FV31</accession>
<feature type="region of interest" description="Disordered" evidence="1">
    <location>
        <begin position="122"/>
        <end position="146"/>
    </location>
</feature>
<evidence type="ECO:0000313" key="2">
    <source>
        <dbReference type="EMBL" id="MPC48758.1"/>
    </source>
</evidence>
<name>A0A5B7FV31_PORTR</name>
<dbReference type="AlphaFoldDB" id="A0A5B7FV31"/>
<evidence type="ECO:0000256" key="1">
    <source>
        <dbReference type="SAM" id="MobiDB-lite"/>
    </source>
</evidence>
<dbReference type="EMBL" id="VSRR010008449">
    <property type="protein sequence ID" value="MPC48758.1"/>
    <property type="molecule type" value="Genomic_DNA"/>
</dbReference>
<organism evidence="2 3">
    <name type="scientific">Portunus trituberculatus</name>
    <name type="common">Swimming crab</name>
    <name type="synonym">Neptunus trituberculatus</name>
    <dbReference type="NCBI Taxonomy" id="210409"/>
    <lineage>
        <taxon>Eukaryota</taxon>
        <taxon>Metazoa</taxon>
        <taxon>Ecdysozoa</taxon>
        <taxon>Arthropoda</taxon>
        <taxon>Crustacea</taxon>
        <taxon>Multicrustacea</taxon>
        <taxon>Malacostraca</taxon>
        <taxon>Eumalacostraca</taxon>
        <taxon>Eucarida</taxon>
        <taxon>Decapoda</taxon>
        <taxon>Pleocyemata</taxon>
        <taxon>Brachyura</taxon>
        <taxon>Eubrachyura</taxon>
        <taxon>Portunoidea</taxon>
        <taxon>Portunidae</taxon>
        <taxon>Portuninae</taxon>
        <taxon>Portunus</taxon>
    </lineage>
</organism>